<evidence type="ECO:0000259" key="5">
    <source>
        <dbReference type="PROSITE" id="PS50937"/>
    </source>
</evidence>
<dbReference type="AlphaFoldDB" id="A0A1A5YJG6"/>
<dbReference type="GO" id="GO:0003677">
    <property type="term" value="F:DNA binding"/>
    <property type="evidence" value="ECO:0007669"/>
    <property type="project" value="UniProtKB-KW"/>
</dbReference>
<evidence type="ECO:0000256" key="3">
    <source>
        <dbReference type="ARBA" id="ARBA00023125"/>
    </source>
</evidence>
<dbReference type="SMART" id="SM00422">
    <property type="entry name" value="HTH_MERR"/>
    <property type="match status" value="1"/>
</dbReference>
<dbReference type="InterPro" id="IPR047057">
    <property type="entry name" value="MerR_fam"/>
</dbReference>
<evidence type="ECO:0000313" key="6">
    <source>
        <dbReference type="EMBL" id="OBR65744.1"/>
    </source>
</evidence>
<reference evidence="6 7" key="1">
    <citation type="submission" date="2016-05" db="EMBL/GenBank/DDBJ databases">
        <title>Paenibacillus oryzae. sp. nov., isolated from the rice root.</title>
        <authorList>
            <person name="Zhang J."/>
            <person name="Zhang X."/>
        </authorList>
    </citation>
    <scope>NUCLEOTIDE SEQUENCE [LARGE SCALE GENOMIC DNA]</scope>
    <source>
        <strain evidence="6 7">1DrF-4</strain>
    </source>
</reference>
<evidence type="ECO:0000256" key="2">
    <source>
        <dbReference type="ARBA" id="ARBA00023015"/>
    </source>
</evidence>
<evidence type="ECO:0000256" key="4">
    <source>
        <dbReference type="ARBA" id="ARBA00023163"/>
    </source>
</evidence>
<gene>
    <name evidence="6" type="ORF">A7K91_14375</name>
</gene>
<dbReference type="RefSeq" id="WP_068683130.1">
    <property type="nucleotide sequence ID" value="NZ_LYPA01000054.1"/>
</dbReference>
<dbReference type="OrthoDB" id="9773308at2"/>
<sequence length="274" mass="32829">MLQSDFLPISAFSKMSEVPRKTLIYYDSIGLFKPIFVAENGYRYYHRNQLDTIGVIHIFKELGMSLEEIREHLSHRTPDSTLELFHKQEEIVYSQIQKLQRAKQMIIQRAENIRQSLHMDTTRMDVVWQDKMPLLLSSPVRSCKKQFPEELWSDFQKRLQREHAPLGYPTGVMIDKEDMLRCDGDWMTHMYSRMETFHYKQEYMPEGYYLVACARADYGDTERIFPPIFEYIRKHHYTIIGHAYEEYMQDEVVLQNPEEYLVRIMVHIEKPKGI</sequence>
<dbReference type="STRING" id="1844972.A7K91_14375"/>
<dbReference type="PROSITE" id="PS50937">
    <property type="entry name" value="HTH_MERR_2"/>
    <property type="match status" value="1"/>
</dbReference>
<organism evidence="6 7">
    <name type="scientific">Paenibacillus oryzae</name>
    <dbReference type="NCBI Taxonomy" id="1844972"/>
    <lineage>
        <taxon>Bacteria</taxon>
        <taxon>Bacillati</taxon>
        <taxon>Bacillota</taxon>
        <taxon>Bacilli</taxon>
        <taxon>Bacillales</taxon>
        <taxon>Paenibacillaceae</taxon>
        <taxon>Paenibacillus</taxon>
    </lineage>
</organism>
<accession>A0A1A5YJG6</accession>
<dbReference type="SUPFAM" id="SSF46955">
    <property type="entry name" value="Putative DNA-binding domain"/>
    <property type="match status" value="1"/>
</dbReference>
<dbReference type="Gene3D" id="3.20.80.10">
    <property type="entry name" value="Regulatory factor, effector binding domain"/>
    <property type="match status" value="1"/>
</dbReference>
<comment type="caution">
    <text evidence="6">The sequence shown here is derived from an EMBL/GenBank/DDBJ whole genome shotgun (WGS) entry which is preliminary data.</text>
</comment>
<dbReference type="Proteomes" id="UP000092024">
    <property type="component" value="Unassembled WGS sequence"/>
</dbReference>
<dbReference type="SUPFAM" id="SSF55136">
    <property type="entry name" value="Probable bacterial effector-binding domain"/>
    <property type="match status" value="1"/>
</dbReference>
<name>A0A1A5YJG6_9BACL</name>
<dbReference type="InterPro" id="IPR000551">
    <property type="entry name" value="MerR-type_HTH_dom"/>
</dbReference>
<protein>
    <recommendedName>
        <fullName evidence="5">HTH merR-type domain-containing protein</fullName>
    </recommendedName>
</protein>
<dbReference type="EMBL" id="LYPA01000054">
    <property type="protein sequence ID" value="OBR65744.1"/>
    <property type="molecule type" value="Genomic_DNA"/>
</dbReference>
<dbReference type="InterPro" id="IPR009061">
    <property type="entry name" value="DNA-bd_dom_put_sf"/>
</dbReference>
<feature type="domain" description="HTH merR-type" evidence="5">
    <location>
        <begin position="6"/>
        <end position="75"/>
    </location>
</feature>
<evidence type="ECO:0000313" key="7">
    <source>
        <dbReference type="Proteomes" id="UP000092024"/>
    </source>
</evidence>
<keyword evidence="2" id="KW-0805">Transcription regulation</keyword>
<dbReference type="PANTHER" id="PTHR30204:SF69">
    <property type="entry name" value="MERR-FAMILY TRANSCRIPTIONAL REGULATOR"/>
    <property type="match status" value="1"/>
</dbReference>
<dbReference type="Pfam" id="PF13411">
    <property type="entry name" value="MerR_1"/>
    <property type="match status" value="1"/>
</dbReference>
<keyword evidence="1" id="KW-0678">Repressor</keyword>
<keyword evidence="4" id="KW-0804">Transcription</keyword>
<proteinExistence type="predicted"/>
<keyword evidence="7" id="KW-1185">Reference proteome</keyword>
<evidence type="ECO:0000256" key="1">
    <source>
        <dbReference type="ARBA" id="ARBA00022491"/>
    </source>
</evidence>
<dbReference type="PANTHER" id="PTHR30204">
    <property type="entry name" value="REDOX-CYCLING DRUG-SENSING TRANSCRIPTIONAL ACTIVATOR SOXR"/>
    <property type="match status" value="1"/>
</dbReference>
<keyword evidence="3" id="KW-0238">DNA-binding</keyword>
<dbReference type="GO" id="GO:0003700">
    <property type="term" value="F:DNA-binding transcription factor activity"/>
    <property type="evidence" value="ECO:0007669"/>
    <property type="project" value="InterPro"/>
</dbReference>
<dbReference type="Gene3D" id="1.10.1660.10">
    <property type="match status" value="1"/>
</dbReference>
<dbReference type="InterPro" id="IPR011256">
    <property type="entry name" value="Reg_factor_effector_dom_sf"/>
</dbReference>